<dbReference type="EMBL" id="BJLD01000001">
    <property type="protein sequence ID" value="GEA43035.1"/>
    <property type="molecule type" value="Genomic_DNA"/>
</dbReference>
<dbReference type="EMBL" id="BJLD01000001">
    <property type="protein sequence ID" value="GEA42450.1"/>
    <property type="molecule type" value="Genomic_DNA"/>
</dbReference>
<dbReference type="EMBL" id="BJLD01000001">
    <property type="protein sequence ID" value="GEA42531.1"/>
    <property type="molecule type" value="Genomic_DNA"/>
</dbReference>
<dbReference type="EMBL" id="BJLD01000002">
    <property type="protein sequence ID" value="GEA44203.1"/>
    <property type="molecule type" value="Genomic_DNA"/>
</dbReference>
<evidence type="ECO:0000313" key="34">
    <source>
        <dbReference type="EMBL" id="GEA43759.1"/>
    </source>
</evidence>
<evidence type="ECO:0000313" key="24">
    <source>
        <dbReference type="EMBL" id="GEA42925.1"/>
    </source>
</evidence>
<evidence type="ECO:0000313" key="31">
    <source>
        <dbReference type="EMBL" id="GEA43326.1"/>
    </source>
</evidence>
<name>A0AAQ1Z6G8_CORST</name>
<dbReference type="RefSeq" id="WP_080969950.1">
    <property type="nucleotide sequence ID" value="NZ_BJLD01000001.1"/>
</dbReference>
<dbReference type="EMBL" id="BJLD01000001">
    <property type="protein sequence ID" value="GEA42848.1"/>
    <property type="molecule type" value="Genomic_DNA"/>
</dbReference>
<evidence type="ECO:0000313" key="39">
    <source>
        <dbReference type="EMBL" id="GEA44203.1"/>
    </source>
</evidence>
<reference evidence="2 42" key="1">
    <citation type="submission" date="2017-11" db="EMBL/GenBank/DDBJ databases">
        <title>Whole genome sequencing of cultured pathogen.</title>
        <authorList>
            <person name="Hoffmann M."/>
            <person name="Sanchez M."/>
            <person name="Timme R."/>
            <person name="Nudel K."/>
            <person name="Bry L."/>
        </authorList>
    </citation>
    <scope>NUCLEOTIDE SEQUENCE [LARGE SCALE GENOMIC DNA]</scope>
    <source>
        <strain evidence="2 42">216</strain>
    </source>
</reference>
<dbReference type="EMBL" id="BJLD01000001">
    <property type="protein sequence ID" value="GEA42273.1"/>
    <property type="molecule type" value="Genomic_DNA"/>
</dbReference>
<evidence type="ECO:0000313" key="4">
    <source>
        <dbReference type="EMBL" id="ATZ09379.1"/>
    </source>
</evidence>
<dbReference type="PANTHER" id="PTHR30050">
    <property type="entry name" value="CHROMOSOMAL REPLICATION INITIATOR PROTEIN DNAA"/>
    <property type="match status" value="1"/>
</dbReference>
<dbReference type="EMBL" id="BJLD01000001">
    <property type="protein sequence ID" value="GEA42765.1"/>
    <property type="molecule type" value="Genomic_DNA"/>
</dbReference>
<evidence type="ECO:0000313" key="7">
    <source>
        <dbReference type="EMBL" id="GEA42031.1"/>
    </source>
</evidence>
<evidence type="ECO:0000313" key="13">
    <source>
        <dbReference type="EMBL" id="GEA42450.1"/>
    </source>
</evidence>
<dbReference type="PIRSF" id="PIRSF003073">
    <property type="entry name" value="DNAC_TnpB_IstB"/>
    <property type="match status" value="1"/>
</dbReference>
<evidence type="ECO:0000313" key="25">
    <source>
        <dbReference type="EMBL" id="GEA43035.1"/>
    </source>
</evidence>
<evidence type="ECO:0000313" key="18">
    <source>
        <dbReference type="EMBL" id="GEA42623.1"/>
    </source>
</evidence>
<keyword evidence="2" id="KW-0067">ATP-binding</keyword>
<dbReference type="SUPFAM" id="SSF52540">
    <property type="entry name" value="P-loop containing nucleoside triphosphate hydrolases"/>
    <property type="match status" value="1"/>
</dbReference>
<evidence type="ECO:0000313" key="19">
    <source>
        <dbReference type="EMBL" id="GEA42706.1"/>
    </source>
</evidence>
<evidence type="ECO:0000313" key="2">
    <source>
        <dbReference type="EMBL" id="ATZ09042.1"/>
    </source>
</evidence>
<dbReference type="EMBL" id="BJLD01000002">
    <property type="protein sequence ID" value="GEA44022.1"/>
    <property type="molecule type" value="Genomic_DNA"/>
</dbReference>
<evidence type="ECO:0000313" key="28">
    <source>
        <dbReference type="EMBL" id="GEA43211.1"/>
    </source>
</evidence>
<evidence type="ECO:0000313" key="33">
    <source>
        <dbReference type="EMBL" id="GEA43595.1"/>
    </source>
</evidence>
<dbReference type="Proteomes" id="UP000315234">
    <property type="component" value="Unassembled WGS sequence"/>
</dbReference>
<dbReference type="Gene3D" id="3.40.50.300">
    <property type="entry name" value="P-loop containing nucleotide triphosphate hydrolases"/>
    <property type="match status" value="1"/>
</dbReference>
<evidence type="ECO:0000313" key="22">
    <source>
        <dbReference type="EMBL" id="GEA42799.1"/>
    </source>
</evidence>
<dbReference type="EMBL" id="BJLD01000001">
    <property type="protein sequence ID" value="GEA42031.1"/>
    <property type="molecule type" value="Genomic_DNA"/>
</dbReference>
<evidence type="ECO:0000313" key="3">
    <source>
        <dbReference type="EMBL" id="ATZ09315.1"/>
    </source>
</evidence>
<evidence type="ECO:0000313" key="17">
    <source>
        <dbReference type="EMBL" id="GEA42618.1"/>
    </source>
</evidence>
<evidence type="ECO:0000313" key="23">
    <source>
        <dbReference type="EMBL" id="GEA42848.1"/>
    </source>
</evidence>
<dbReference type="EMBL" id="BJLD01000001">
    <property type="protein sequence ID" value="GEA42925.1"/>
    <property type="molecule type" value="Genomic_DNA"/>
</dbReference>
<evidence type="ECO:0000313" key="21">
    <source>
        <dbReference type="EMBL" id="GEA42765.1"/>
    </source>
</evidence>
<dbReference type="EMBL" id="BJLD01000002">
    <property type="protein sequence ID" value="GEA44180.1"/>
    <property type="molecule type" value="Genomic_DNA"/>
</dbReference>
<dbReference type="GO" id="GO:0005524">
    <property type="term" value="F:ATP binding"/>
    <property type="evidence" value="ECO:0007669"/>
    <property type="project" value="UniProtKB-KW"/>
</dbReference>
<dbReference type="EMBL" id="BJLD01000002">
    <property type="protein sequence ID" value="GEA43211.1"/>
    <property type="molecule type" value="Genomic_DNA"/>
</dbReference>
<dbReference type="EMBL" id="BJLD01000002">
    <property type="protein sequence ID" value="GEA43759.1"/>
    <property type="molecule type" value="Genomic_DNA"/>
</dbReference>
<evidence type="ECO:0000313" key="27">
    <source>
        <dbReference type="EMBL" id="GEA43171.1"/>
    </source>
</evidence>
<dbReference type="EMBL" id="BJLD01000001">
    <property type="protein sequence ID" value="GEA42547.1"/>
    <property type="molecule type" value="Genomic_DNA"/>
</dbReference>
<dbReference type="PANTHER" id="PTHR30050:SF4">
    <property type="entry name" value="ATP-BINDING PROTEIN RV3427C IN INSERTION SEQUENCE-RELATED"/>
    <property type="match status" value="1"/>
</dbReference>
<dbReference type="EMBL" id="BJLD01000001">
    <property type="protein sequence ID" value="GEA42500.1"/>
    <property type="molecule type" value="Genomic_DNA"/>
</dbReference>
<evidence type="ECO:0000313" key="20">
    <source>
        <dbReference type="EMBL" id="GEA42712.1"/>
    </source>
</evidence>
<dbReference type="EMBL" id="CP024932">
    <property type="protein sequence ID" value="ATZ09379.1"/>
    <property type="molecule type" value="Genomic_DNA"/>
</dbReference>
<evidence type="ECO:0000313" key="38">
    <source>
        <dbReference type="EMBL" id="GEA44180.1"/>
    </source>
</evidence>
<dbReference type="EMBL" id="BJLD01000001">
    <property type="protein sequence ID" value="GEA42618.1"/>
    <property type="molecule type" value="Genomic_DNA"/>
</dbReference>
<dbReference type="EMBL" id="BJLD01000002">
    <property type="protein sequence ID" value="GEA43933.1"/>
    <property type="molecule type" value="Genomic_DNA"/>
</dbReference>
<dbReference type="EMBL" id="CP024932">
    <property type="protein sequence ID" value="ATZ09042.1"/>
    <property type="molecule type" value="Genomic_DNA"/>
</dbReference>
<dbReference type="InterPro" id="IPR002611">
    <property type="entry name" value="IstB_ATP-bd"/>
</dbReference>
<reference evidence="33 43" key="2">
    <citation type="submission" date="2019-06" db="EMBL/GenBank/DDBJ databases">
        <title>Draft genome sequence of Corynebacterium striatum NBRC 15291.</title>
        <authorList>
            <person name="Miura T."/>
            <person name="Furukawa M."/>
            <person name="Shimamura M."/>
            <person name="Ohyama Y."/>
            <person name="Yamazoe A."/>
            <person name="Kawasaki H."/>
        </authorList>
    </citation>
    <scope>NUCLEOTIDE SEQUENCE [LARGE SCALE GENOMIC DNA]</scope>
    <source>
        <strain evidence="33 43">NBRC 15291</strain>
    </source>
</reference>
<dbReference type="EMBL" id="BJLD01000001">
    <property type="protein sequence ID" value="GEA42712.1"/>
    <property type="molecule type" value="Genomic_DNA"/>
</dbReference>
<organism evidence="33 43">
    <name type="scientific">Corynebacterium striatum</name>
    <dbReference type="NCBI Taxonomy" id="43770"/>
    <lineage>
        <taxon>Bacteria</taxon>
        <taxon>Bacillati</taxon>
        <taxon>Actinomycetota</taxon>
        <taxon>Actinomycetes</taxon>
        <taxon>Mycobacteriales</taxon>
        <taxon>Corynebacteriaceae</taxon>
        <taxon>Corynebacterium</taxon>
    </lineage>
</organism>
<accession>A0AAQ1Z6G8</accession>
<dbReference type="EMBL" id="BJLD01000002">
    <property type="protein sequence ID" value="GEA43171.1"/>
    <property type="molecule type" value="Genomic_DNA"/>
</dbReference>
<dbReference type="GO" id="GO:0006260">
    <property type="term" value="P:DNA replication"/>
    <property type="evidence" value="ECO:0007669"/>
    <property type="project" value="TreeGrafter"/>
</dbReference>
<dbReference type="EMBL" id="BJLD01000002">
    <property type="protein sequence ID" value="GEA44143.1"/>
    <property type="molecule type" value="Genomic_DNA"/>
</dbReference>
<evidence type="ECO:0000313" key="37">
    <source>
        <dbReference type="EMBL" id="GEA44143.1"/>
    </source>
</evidence>
<dbReference type="EMBL" id="BJLD01000001">
    <property type="protein sequence ID" value="GEA42069.1"/>
    <property type="molecule type" value="Genomic_DNA"/>
</dbReference>
<dbReference type="Pfam" id="PF01695">
    <property type="entry name" value="IstB_IS21"/>
    <property type="match status" value="1"/>
</dbReference>
<dbReference type="EMBL" id="BJLD01000002">
    <property type="protein sequence ID" value="GEA43326.1"/>
    <property type="molecule type" value="Genomic_DNA"/>
</dbReference>
<evidence type="ECO:0000313" key="41">
    <source>
        <dbReference type="EMBL" id="GEA44777.1"/>
    </source>
</evidence>
<dbReference type="EMBL" id="BJLD01000002">
    <property type="protein sequence ID" value="GEA43595.1"/>
    <property type="molecule type" value="Genomic_DNA"/>
</dbReference>
<evidence type="ECO:0000313" key="42">
    <source>
        <dbReference type="Proteomes" id="UP000231994"/>
    </source>
</evidence>
<dbReference type="EMBL" id="BJLD01000002">
    <property type="protein sequence ID" value="GEA43283.1"/>
    <property type="molecule type" value="Genomic_DNA"/>
</dbReference>
<dbReference type="EMBL" id="BJLD01000032">
    <property type="protein sequence ID" value="GEA44777.1"/>
    <property type="molecule type" value="Genomic_DNA"/>
</dbReference>
<evidence type="ECO:0000313" key="29">
    <source>
        <dbReference type="EMBL" id="GEA43283.1"/>
    </source>
</evidence>
<dbReference type="EMBL" id="BJLD01000001">
    <property type="protein sequence ID" value="GEA41886.1"/>
    <property type="molecule type" value="Genomic_DNA"/>
</dbReference>
<evidence type="ECO:0000313" key="36">
    <source>
        <dbReference type="EMBL" id="GEA44022.1"/>
    </source>
</evidence>
<sequence length="255" mass="28331">MTNSTPPMDRFLDESVLADFTALRMTAFGKTVIDIANDPAFDTWTFSQKVLYALDKEVAARRERRINKLLKASRSPNLDACLENVVCTPARNINPEQISRLAHGQWCHLGQNIVILGKSSVGKTYLAQALINAACRNDYSASFYRTDMLATQLAVLQPDDPTRLKFIEQLHNVDVLVLDDFLTTPIDAATAHQIFNILAAREHTGSTIVTSQFTPKDWYASIPDAVIAESILNRLVVGAEIITLEGPNMRLEANE</sequence>
<dbReference type="Proteomes" id="UP000231994">
    <property type="component" value="Chromosome"/>
</dbReference>
<evidence type="ECO:0000313" key="9">
    <source>
        <dbReference type="EMBL" id="GEA42119.1"/>
    </source>
</evidence>
<dbReference type="EMBL" id="BJLD01000001">
    <property type="protein sequence ID" value="GEA42119.1"/>
    <property type="molecule type" value="Genomic_DNA"/>
</dbReference>
<evidence type="ECO:0000313" key="12">
    <source>
        <dbReference type="EMBL" id="GEA42273.1"/>
    </source>
</evidence>
<evidence type="ECO:0000259" key="1">
    <source>
        <dbReference type="Pfam" id="PF01695"/>
    </source>
</evidence>
<proteinExistence type="predicted"/>
<dbReference type="EMBL" id="BJLD01000001">
    <property type="protein sequence ID" value="GEA42257.1"/>
    <property type="molecule type" value="Genomic_DNA"/>
</dbReference>
<evidence type="ECO:0000313" key="26">
    <source>
        <dbReference type="EMBL" id="GEA43122.1"/>
    </source>
</evidence>
<evidence type="ECO:0000313" key="11">
    <source>
        <dbReference type="EMBL" id="GEA42257.1"/>
    </source>
</evidence>
<dbReference type="EMBL" id="BJLD01000001">
    <property type="protein sequence ID" value="GEA42623.1"/>
    <property type="molecule type" value="Genomic_DNA"/>
</dbReference>
<dbReference type="EMBL" id="BJLD01000002">
    <property type="protein sequence ID" value="GEA43289.1"/>
    <property type="molecule type" value="Genomic_DNA"/>
</dbReference>
<evidence type="ECO:0000313" key="32">
    <source>
        <dbReference type="EMBL" id="GEA43390.1"/>
    </source>
</evidence>
<evidence type="ECO:0000313" key="5">
    <source>
        <dbReference type="EMBL" id="GEA41886.1"/>
    </source>
</evidence>
<evidence type="ECO:0000313" key="43">
    <source>
        <dbReference type="Proteomes" id="UP000315234"/>
    </source>
</evidence>
<dbReference type="AlphaFoldDB" id="A0AAQ1Z6G8"/>
<dbReference type="InterPro" id="IPR027417">
    <property type="entry name" value="P-loop_NTPase"/>
</dbReference>
<dbReference type="EMBL" id="BJLD01000003">
    <property type="protein sequence ID" value="GEA44308.1"/>
    <property type="molecule type" value="Genomic_DNA"/>
</dbReference>
<dbReference type="InterPro" id="IPR028350">
    <property type="entry name" value="DNAC/IstB-like"/>
</dbReference>
<dbReference type="EMBL" id="BJLD01000001">
    <property type="protein sequence ID" value="GEA42706.1"/>
    <property type="molecule type" value="Genomic_DNA"/>
</dbReference>
<dbReference type="EMBL" id="BJLD01000002">
    <property type="protein sequence ID" value="GEA43390.1"/>
    <property type="molecule type" value="Genomic_DNA"/>
</dbReference>
<keyword evidence="2" id="KW-0547">Nucleotide-binding</keyword>
<feature type="domain" description="IstB-like ATP-binding" evidence="1">
    <location>
        <begin position="22"/>
        <end position="253"/>
    </location>
</feature>
<dbReference type="EMBL" id="CP024932">
    <property type="protein sequence ID" value="ATZ09315.1"/>
    <property type="molecule type" value="Genomic_DNA"/>
</dbReference>
<gene>
    <name evidence="2" type="ORF">A9D01_10080</name>
    <name evidence="3" type="ORF">A9D01_11745</name>
    <name evidence="4" type="ORF">A9D01_12140</name>
    <name evidence="5" type="ORF">Cst04h_00560</name>
    <name evidence="6" type="ORF">Cst04h_00750</name>
    <name evidence="7" type="ORF">Cst04h_02010</name>
    <name evidence="8" type="ORF">Cst04h_02390</name>
    <name evidence="9" type="ORF">Cst04h_02890</name>
    <name evidence="10" type="ORF">Cst04h_03960</name>
    <name evidence="11" type="ORF">Cst04h_04270</name>
    <name evidence="12" type="ORF">Cst04h_04430</name>
    <name evidence="13" type="ORF">Cst04h_06200</name>
    <name evidence="14" type="ORF">Cst04h_06700</name>
    <name evidence="15" type="ORF">Cst04h_07010</name>
    <name evidence="16" type="ORF">Cst04h_07170</name>
    <name evidence="17" type="ORF">Cst04h_07880</name>
    <name evidence="18" type="ORF">Cst04h_07930</name>
    <name evidence="19" type="ORF">Cst04h_08760</name>
    <name evidence="20" type="ORF">Cst04h_08820</name>
    <name evidence="21" type="ORF">Cst04h_09350</name>
    <name evidence="22" type="ORF">Cst04h_09690</name>
    <name evidence="23" type="ORF">Cst04h_10180</name>
    <name evidence="24" type="ORF">Cst04h_10950</name>
    <name evidence="25" type="ORF">Cst04h_12050</name>
    <name evidence="26" type="ORF">Cst04h_12920</name>
    <name evidence="27" type="ORF">Cst04h_13410</name>
    <name evidence="28" type="ORF">Cst04h_13810</name>
    <name evidence="29" type="ORF">Cst04h_14530</name>
    <name evidence="30" type="ORF">Cst04h_14590</name>
    <name evidence="31" type="ORF">Cst04h_14960</name>
    <name evidence="32" type="ORF">Cst04h_15600</name>
    <name evidence="33" type="ORF">Cst04h_17650</name>
    <name evidence="34" type="ORF">Cst04h_19290</name>
    <name evidence="35" type="ORF">Cst04h_21030</name>
    <name evidence="36" type="ORF">Cst04h_21920</name>
    <name evidence="37" type="ORF">Cst04h_23130</name>
    <name evidence="38" type="ORF">Cst04h_23500</name>
    <name evidence="39" type="ORF">Cst04h_23730</name>
    <name evidence="40" type="ORF">Cst04h_24780</name>
    <name evidence="41" type="ORF">Cst04h_29470</name>
</gene>
<evidence type="ECO:0000313" key="8">
    <source>
        <dbReference type="EMBL" id="GEA42069.1"/>
    </source>
</evidence>
<dbReference type="EMBL" id="BJLD01000001">
    <property type="protein sequence ID" value="GEA42799.1"/>
    <property type="molecule type" value="Genomic_DNA"/>
</dbReference>
<evidence type="ECO:0000313" key="10">
    <source>
        <dbReference type="EMBL" id="GEA42226.1"/>
    </source>
</evidence>
<evidence type="ECO:0000313" key="16">
    <source>
        <dbReference type="EMBL" id="GEA42547.1"/>
    </source>
</evidence>
<evidence type="ECO:0000313" key="30">
    <source>
        <dbReference type="EMBL" id="GEA43289.1"/>
    </source>
</evidence>
<evidence type="ECO:0000313" key="14">
    <source>
        <dbReference type="EMBL" id="GEA42500.1"/>
    </source>
</evidence>
<evidence type="ECO:0000313" key="6">
    <source>
        <dbReference type="EMBL" id="GEA41905.1"/>
    </source>
</evidence>
<dbReference type="EMBL" id="BJLD01000002">
    <property type="protein sequence ID" value="GEA43122.1"/>
    <property type="molecule type" value="Genomic_DNA"/>
</dbReference>
<dbReference type="EMBL" id="BJLD01000001">
    <property type="protein sequence ID" value="GEA42226.1"/>
    <property type="molecule type" value="Genomic_DNA"/>
</dbReference>
<evidence type="ECO:0000313" key="15">
    <source>
        <dbReference type="EMBL" id="GEA42531.1"/>
    </source>
</evidence>
<evidence type="ECO:0000313" key="35">
    <source>
        <dbReference type="EMBL" id="GEA43933.1"/>
    </source>
</evidence>
<evidence type="ECO:0000313" key="40">
    <source>
        <dbReference type="EMBL" id="GEA44308.1"/>
    </source>
</evidence>
<protein>
    <submittedName>
        <fullName evidence="2">ATP-binding protein</fullName>
    </submittedName>
    <submittedName>
        <fullName evidence="33">Transposase</fullName>
    </submittedName>
</protein>
<dbReference type="EMBL" id="BJLD01000001">
    <property type="protein sequence ID" value="GEA41905.1"/>
    <property type="molecule type" value="Genomic_DNA"/>
</dbReference>